<protein>
    <submittedName>
        <fullName evidence="1">Uncharacterized protein</fullName>
    </submittedName>
</protein>
<organism evidence="1 2">
    <name type="scientific">Acrasis kona</name>
    <dbReference type="NCBI Taxonomy" id="1008807"/>
    <lineage>
        <taxon>Eukaryota</taxon>
        <taxon>Discoba</taxon>
        <taxon>Heterolobosea</taxon>
        <taxon>Tetramitia</taxon>
        <taxon>Eutetramitia</taxon>
        <taxon>Acrasidae</taxon>
        <taxon>Acrasis</taxon>
    </lineage>
</organism>
<sequence length="91" mass="11152">MESNSHQHLYPSDEILERQNNVFYTELPGVVMMKLREMNSMRKEGRLELLWNARQTHDDKNRESNLPQTSVKTFFELMIYYRKKNKRNRFL</sequence>
<dbReference type="AlphaFoldDB" id="A0AAW2YH77"/>
<accession>A0AAW2YH77</accession>
<reference evidence="1 2" key="1">
    <citation type="submission" date="2024-03" db="EMBL/GenBank/DDBJ databases">
        <title>The Acrasis kona genome and developmental transcriptomes reveal deep origins of eukaryotic multicellular pathways.</title>
        <authorList>
            <person name="Sheikh S."/>
            <person name="Fu C.-J."/>
            <person name="Brown M.W."/>
            <person name="Baldauf S.L."/>
        </authorList>
    </citation>
    <scope>NUCLEOTIDE SEQUENCE [LARGE SCALE GENOMIC DNA]</scope>
    <source>
        <strain evidence="1 2">ATCC MYA-3509</strain>
    </source>
</reference>
<dbReference type="EMBL" id="JAOPGA020000003">
    <property type="protein sequence ID" value="KAL0476293.1"/>
    <property type="molecule type" value="Genomic_DNA"/>
</dbReference>
<gene>
    <name evidence="1" type="ORF">AKO1_006326</name>
</gene>
<keyword evidence="2" id="KW-1185">Reference proteome</keyword>
<dbReference type="Proteomes" id="UP001431209">
    <property type="component" value="Unassembled WGS sequence"/>
</dbReference>
<name>A0AAW2YH77_9EUKA</name>
<evidence type="ECO:0000313" key="1">
    <source>
        <dbReference type="EMBL" id="KAL0476293.1"/>
    </source>
</evidence>
<evidence type="ECO:0000313" key="2">
    <source>
        <dbReference type="Proteomes" id="UP001431209"/>
    </source>
</evidence>
<comment type="caution">
    <text evidence="1">The sequence shown here is derived from an EMBL/GenBank/DDBJ whole genome shotgun (WGS) entry which is preliminary data.</text>
</comment>
<proteinExistence type="predicted"/>